<dbReference type="Proteomes" id="UP000007148">
    <property type="component" value="Unassembled WGS sequence"/>
</dbReference>
<keyword evidence="2" id="KW-1185">Reference proteome</keyword>
<dbReference type="InParanoid" id="G4TTP3"/>
<gene>
    <name evidence="1" type="ORF">PIIN_08637</name>
</gene>
<proteinExistence type="predicted"/>
<protein>
    <submittedName>
        <fullName evidence="1">Uncharacterized protein</fullName>
    </submittedName>
</protein>
<comment type="caution">
    <text evidence="1">The sequence shown here is derived from an EMBL/GenBank/DDBJ whole genome shotgun (WGS) entry which is preliminary data.</text>
</comment>
<reference evidence="1 2" key="1">
    <citation type="journal article" date="2011" name="PLoS Pathog.">
        <title>Endophytic Life Strategies Decoded by Genome and Transcriptome Analyses of the Mutualistic Root Symbiont Piriformospora indica.</title>
        <authorList>
            <person name="Zuccaro A."/>
            <person name="Lahrmann U."/>
            <person name="Guldener U."/>
            <person name="Langen G."/>
            <person name="Pfiffi S."/>
            <person name="Biedenkopf D."/>
            <person name="Wong P."/>
            <person name="Samans B."/>
            <person name="Grimm C."/>
            <person name="Basiewicz M."/>
            <person name="Murat C."/>
            <person name="Martin F."/>
            <person name="Kogel K.H."/>
        </authorList>
    </citation>
    <scope>NUCLEOTIDE SEQUENCE [LARGE SCALE GENOMIC DNA]</scope>
    <source>
        <strain evidence="1 2">DSM 11827</strain>
    </source>
</reference>
<dbReference type="OrthoDB" id="3232644at2759"/>
<sequence>MTALWLPPELWKEVFAHATYFQGECDIHEWIQRTHPGSEEQTKLELARRQIAGEESNGFMLLENPQFRDQQAYLRLSLILVCRDWFQMTAEHFYRSIIIRDPSKLHGCVKTLKRLPWVRKFVRRLEFSISEEDTDLLDSRSISAFQRQLTDVIEYCAELVFFRGSVSFEDARMLDLIDLSLRSALANHCPNLQLVVGHHALDGYPASTFFRHIPHLSNLVILQLPPNVGTLAVTHKPPVSLPYLRVLDLGNQAPLISIEFGRYLSRWNLPSLDTVHLGTLSPALALHSFWGSHGSKLTTIKVYNAQGTTMGRRFAEVNLGITMPSNDLFPNIRQLIVLHNPPRALTHLFLPSRSLEVYEVPFHNPWPDADAPLTLHLREQLWADHFRHLTPESSPNLRMVRISSVPLKTDNGPAAQAWDDLPLDTWRRVFSDQGAQLELIYREV</sequence>
<accession>G4TTP3</accession>
<evidence type="ECO:0000313" key="2">
    <source>
        <dbReference type="Proteomes" id="UP000007148"/>
    </source>
</evidence>
<dbReference type="EMBL" id="CAFZ01000343">
    <property type="protein sequence ID" value="CCA74686.1"/>
    <property type="molecule type" value="Genomic_DNA"/>
</dbReference>
<organism evidence="1 2">
    <name type="scientific">Serendipita indica (strain DSM 11827)</name>
    <name type="common">Root endophyte fungus</name>
    <name type="synonym">Piriformospora indica</name>
    <dbReference type="NCBI Taxonomy" id="1109443"/>
    <lineage>
        <taxon>Eukaryota</taxon>
        <taxon>Fungi</taxon>
        <taxon>Dikarya</taxon>
        <taxon>Basidiomycota</taxon>
        <taxon>Agaricomycotina</taxon>
        <taxon>Agaricomycetes</taxon>
        <taxon>Sebacinales</taxon>
        <taxon>Serendipitaceae</taxon>
        <taxon>Serendipita</taxon>
    </lineage>
</organism>
<dbReference type="AlphaFoldDB" id="G4TTP3"/>
<dbReference type="OMA" id="DIHEWIQ"/>
<dbReference type="HOGENOM" id="CLU_616942_0_0_1"/>
<evidence type="ECO:0000313" key="1">
    <source>
        <dbReference type="EMBL" id="CCA74686.1"/>
    </source>
</evidence>
<name>G4TTP3_SERID</name>